<dbReference type="PANTHER" id="PTHR39586">
    <property type="entry name" value="CYTOPLASMIC PROTEIN-RELATED"/>
    <property type="match status" value="1"/>
</dbReference>
<dbReference type="RefSeq" id="WP_086963507.1">
    <property type="nucleotide sequence ID" value="NZ_CP021376.1"/>
</dbReference>
<gene>
    <name evidence="2" type="ORF">CBP12_05275</name>
</gene>
<sequence>MPDKVEKYLSAIEQELKILGWWSDTPPSHEALASELPFCVDTLSLAQWLQFVLLARLRQLLKLNRALPTEISVYPMAEYTYAGYEEDMQPLLAAIAQLDAALSGQAVARQC</sequence>
<dbReference type="Proteomes" id="UP000243793">
    <property type="component" value="Chromosome"/>
</dbReference>
<evidence type="ECO:0000313" key="3">
    <source>
        <dbReference type="Proteomes" id="UP000243793"/>
    </source>
</evidence>
<dbReference type="KEGG" id="ocm:CBP12_05275"/>
<dbReference type="AlphaFoldDB" id="A0A1Y0CXR5"/>
<organism evidence="2 3">
    <name type="scientific">Oceanisphaera avium</name>
    <dbReference type="NCBI Taxonomy" id="1903694"/>
    <lineage>
        <taxon>Bacteria</taxon>
        <taxon>Pseudomonadati</taxon>
        <taxon>Pseudomonadota</taxon>
        <taxon>Gammaproteobacteria</taxon>
        <taxon>Aeromonadales</taxon>
        <taxon>Aeromonadaceae</taxon>
        <taxon>Oceanisphaera</taxon>
    </lineage>
</organism>
<dbReference type="SUPFAM" id="SSF158452">
    <property type="entry name" value="YqcC-like"/>
    <property type="match status" value="1"/>
</dbReference>
<dbReference type="InterPro" id="IPR023376">
    <property type="entry name" value="YqcC-like_dom"/>
</dbReference>
<dbReference type="EMBL" id="CP021376">
    <property type="protein sequence ID" value="ART79635.1"/>
    <property type="molecule type" value="Genomic_DNA"/>
</dbReference>
<protein>
    <recommendedName>
        <fullName evidence="1">YqcC-like domain-containing protein</fullName>
    </recommendedName>
</protein>
<dbReference type="Gene3D" id="1.20.1440.40">
    <property type="entry name" value="YqcC-like"/>
    <property type="match status" value="1"/>
</dbReference>
<dbReference type="GO" id="GO:0044010">
    <property type="term" value="P:single-species biofilm formation"/>
    <property type="evidence" value="ECO:0007669"/>
    <property type="project" value="TreeGrafter"/>
</dbReference>
<dbReference type="InterPro" id="IPR036814">
    <property type="entry name" value="YqcC-like_sf"/>
</dbReference>
<dbReference type="OrthoDB" id="8794567at2"/>
<evidence type="ECO:0000313" key="2">
    <source>
        <dbReference type="EMBL" id="ART79635.1"/>
    </source>
</evidence>
<feature type="domain" description="YqcC-like" evidence="1">
    <location>
        <begin position="5"/>
        <end position="100"/>
    </location>
</feature>
<dbReference type="PIRSF" id="PIRSF006257">
    <property type="entry name" value="UCP006257"/>
    <property type="match status" value="1"/>
</dbReference>
<dbReference type="InterPro" id="IPR007384">
    <property type="entry name" value="UCP006257"/>
</dbReference>
<proteinExistence type="predicted"/>
<dbReference type="Pfam" id="PF04287">
    <property type="entry name" value="DUF446"/>
    <property type="match status" value="1"/>
</dbReference>
<dbReference type="PANTHER" id="PTHR39586:SF1">
    <property type="entry name" value="CYTOPLASMIC PROTEIN"/>
    <property type="match status" value="1"/>
</dbReference>
<evidence type="ECO:0000259" key="1">
    <source>
        <dbReference type="Pfam" id="PF04287"/>
    </source>
</evidence>
<name>A0A1Y0CXR5_9GAMM</name>
<accession>A0A1Y0CXR5</accession>
<keyword evidence="3" id="KW-1185">Reference proteome</keyword>
<reference evidence="3" key="1">
    <citation type="submission" date="2017-05" db="EMBL/GenBank/DDBJ databases">
        <authorList>
            <person name="Sung H."/>
        </authorList>
    </citation>
    <scope>NUCLEOTIDE SEQUENCE [LARGE SCALE GENOMIC DNA]</scope>
    <source>
        <strain evidence="3">AMac2203</strain>
    </source>
</reference>